<proteinExistence type="predicted"/>
<keyword evidence="1" id="KW-0472">Membrane</keyword>
<dbReference type="Pfam" id="PF00884">
    <property type="entry name" value="Sulfatase"/>
    <property type="match status" value="1"/>
</dbReference>
<feature type="transmembrane region" description="Helical" evidence="1">
    <location>
        <begin position="72"/>
        <end position="88"/>
    </location>
</feature>
<dbReference type="Proteomes" id="UP001220610">
    <property type="component" value="Chromosome"/>
</dbReference>
<feature type="domain" description="Sulfatase N-terminal" evidence="2">
    <location>
        <begin position="353"/>
        <end position="471"/>
    </location>
</feature>
<dbReference type="Gene3D" id="3.40.720.10">
    <property type="entry name" value="Alkaline Phosphatase, subunit A"/>
    <property type="match status" value="1"/>
</dbReference>
<dbReference type="AlphaFoldDB" id="A0AAJ5WRV7"/>
<name>A0AAJ5WRV7_9BACT</name>
<organism evidence="3 4">
    <name type="scientific">Candidatus Pseudobacter hemicellulosilyticus</name>
    <dbReference type="NCBI Taxonomy" id="3121375"/>
    <lineage>
        <taxon>Bacteria</taxon>
        <taxon>Pseudomonadati</taxon>
        <taxon>Bacteroidota</taxon>
        <taxon>Chitinophagia</taxon>
        <taxon>Chitinophagales</taxon>
        <taxon>Chitinophagaceae</taxon>
        <taxon>Pseudobacter</taxon>
    </lineage>
</organism>
<dbReference type="InterPro" id="IPR000917">
    <property type="entry name" value="Sulfatase_N"/>
</dbReference>
<dbReference type="EMBL" id="CP119311">
    <property type="protein sequence ID" value="WEK35547.1"/>
    <property type="molecule type" value="Genomic_DNA"/>
</dbReference>
<feature type="transmembrane region" description="Helical" evidence="1">
    <location>
        <begin position="108"/>
        <end position="124"/>
    </location>
</feature>
<sequence>MIQTGKPKPWDQLFLAPWHFLLLIAFFLTDGCVEFPGLLPFTDLAAYFGMAAAITFAAYFLFRYLFRSAHKAALLVTTATGLYLFYGTIQDALAANVLGKAIYRDHKLLPLLAGLLLLLGIILGRTKRPLLRLTRYLNTLLLVLLLLNGGRMGMQAGWGTSGAHAVTSKPAPVAGRICDTCAKPDIFLLLLDEYTGLDMLREKWDYSNDPFVRTLREQQFFVADHPSSNYSYTPFSMAATFEMEYPGWVKDLGQIQAQDYTYAANRISGSTALRYLQGSGYRLVNNSIFDIQDQPSQYDPGFLSLKFQLLTARTCWPRLKRSWFWGINVGRFFRLGGPGEGNREMVRKGNQGILDRVYALAGDTAGGPRFVYTHLMLPHEPFLYDSLGRPAPPVDAGVEGSTEGKKAAYLQYLVHANGVVGKLVRHIREQTGDRAVILVLSDHGFRQMDMDWVVKNINNNFSAVYLPKKNYESYYDTLSNVNQFRVLFNSLFDAGFTVLKDSCVF</sequence>
<reference evidence="3" key="1">
    <citation type="submission" date="2023-03" db="EMBL/GenBank/DDBJ databases">
        <title>Andean soil-derived lignocellulolytic bacterial consortium as a source of novel taxa and putative plastic-active enzymes.</title>
        <authorList>
            <person name="Diaz-Garcia L."/>
            <person name="Chuvochina M."/>
            <person name="Feuerriegel G."/>
            <person name="Bunk B."/>
            <person name="Sproer C."/>
            <person name="Streit W.R."/>
            <person name="Rodriguez L.M."/>
            <person name="Overmann J."/>
            <person name="Jimenez D.J."/>
        </authorList>
    </citation>
    <scope>NUCLEOTIDE SEQUENCE</scope>
    <source>
        <strain evidence="3">MAG 7</strain>
    </source>
</reference>
<dbReference type="SUPFAM" id="SSF53649">
    <property type="entry name" value="Alkaline phosphatase-like"/>
    <property type="match status" value="1"/>
</dbReference>
<keyword evidence="1" id="KW-1133">Transmembrane helix</keyword>
<evidence type="ECO:0000259" key="2">
    <source>
        <dbReference type="Pfam" id="PF00884"/>
    </source>
</evidence>
<gene>
    <name evidence="3" type="ORF">P0Y53_23935</name>
</gene>
<feature type="transmembrane region" description="Helical" evidence="1">
    <location>
        <begin position="44"/>
        <end position="65"/>
    </location>
</feature>
<protein>
    <recommendedName>
        <fullName evidence="2">Sulfatase N-terminal domain-containing protein</fullName>
    </recommendedName>
</protein>
<evidence type="ECO:0000256" key="1">
    <source>
        <dbReference type="SAM" id="Phobius"/>
    </source>
</evidence>
<keyword evidence="1" id="KW-0812">Transmembrane</keyword>
<evidence type="ECO:0000313" key="3">
    <source>
        <dbReference type="EMBL" id="WEK35547.1"/>
    </source>
</evidence>
<evidence type="ECO:0000313" key="4">
    <source>
        <dbReference type="Proteomes" id="UP001220610"/>
    </source>
</evidence>
<feature type="transmembrane region" description="Helical" evidence="1">
    <location>
        <begin position="12"/>
        <end position="29"/>
    </location>
</feature>
<feature type="transmembrane region" description="Helical" evidence="1">
    <location>
        <begin position="136"/>
        <end position="154"/>
    </location>
</feature>
<accession>A0AAJ5WRV7</accession>
<dbReference type="InterPro" id="IPR017850">
    <property type="entry name" value="Alkaline_phosphatase_core_sf"/>
</dbReference>